<accession>A0A2T2WHR0</accession>
<proteinExistence type="predicted"/>
<evidence type="ECO:0000313" key="1">
    <source>
        <dbReference type="EMBL" id="PSR21774.1"/>
    </source>
</evidence>
<dbReference type="Proteomes" id="UP000241848">
    <property type="component" value="Unassembled WGS sequence"/>
</dbReference>
<organism evidence="1 2">
    <name type="scientific">Sulfobacillus acidophilus</name>
    <dbReference type="NCBI Taxonomy" id="53633"/>
    <lineage>
        <taxon>Bacteria</taxon>
        <taxon>Bacillati</taxon>
        <taxon>Bacillota</taxon>
        <taxon>Clostridia</taxon>
        <taxon>Eubacteriales</taxon>
        <taxon>Clostridiales Family XVII. Incertae Sedis</taxon>
        <taxon>Sulfobacillus</taxon>
    </lineage>
</organism>
<protein>
    <submittedName>
        <fullName evidence="1">IS4 family transposase</fullName>
    </submittedName>
</protein>
<feature type="non-terminal residue" evidence="1">
    <location>
        <position position="1"/>
    </location>
</feature>
<reference evidence="1 2" key="1">
    <citation type="journal article" date="2014" name="BMC Genomics">
        <title>Comparison of environmental and isolate Sulfobacillus genomes reveals diverse carbon, sulfur, nitrogen, and hydrogen metabolisms.</title>
        <authorList>
            <person name="Justice N.B."/>
            <person name="Norman A."/>
            <person name="Brown C.T."/>
            <person name="Singh A."/>
            <person name="Thomas B.C."/>
            <person name="Banfield J.F."/>
        </authorList>
    </citation>
    <scope>NUCLEOTIDE SEQUENCE [LARGE SCALE GENOMIC DNA]</scope>
    <source>
        <strain evidence="1">AMDSBA3</strain>
    </source>
</reference>
<gene>
    <name evidence="1" type="ORF">C7B45_09295</name>
</gene>
<comment type="caution">
    <text evidence="1">The sequence shown here is derived from an EMBL/GenBank/DDBJ whole genome shotgun (WGS) entry which is preliminary data.</text>
</comment>
<dbReference type="AlphaFoldDB" id="A0A2T2WHR0"/>
<name>A0A2T2WHR0_9FIRM</name>
<sequence>HTTIVCLRYQLLAVAARDEADDRTIGTLFWAM</sequence>
<dbReference type="EMBL" id="PXYV01000027">
    <property type="protein sequence ID" value="PSR21774.1"/>
    <property type="molecule type" value="Genomic_DNA"/>
</dbReference>
<evidence type="ECO:0000313" key="2">
    <source>
        <dbReference type="Proteomes" id="UP000241848"/>
    </source>
</evidence>